<dbReference type="InterPro" id="IPR001227">
    <property type="entry name" value="Ac_transferase_dom_sf"/>
</dbReference>
<sequence>MEKASLEHADVLTQELLRLTSFASDLFREDFMALLYPDDLSDKRVFDARYAQVAVFLISKAILAQLEHWGISSNVLLGHSVGEYTAASYAGILDENATVRLLQKRAELVCKTRAARMLAITGNNVRIPHDVEVSAILSNDMKCVVGSPKSIEDLIKQLGQQKVPYKELTTSHGFHTSMMTAIRKDFEKLLKSVRFHPGEKNIVSNVDGRIITDFNIDYCCEHMIQPVNLKKCLDTILTNKDIRVIIEIGPSGILKHLVDERNSEIRIISTVKGRSKSSKVHSQLFQSLADLWAS</sequence>
<dbReference type="AlphaFoldDB" id="A0A3P6SEG2"/>
<proteinExistence type="predicted"/>
<dbReference type="PANTHER" id="PTHR45681:SF6">
    <property type="entry name" value="POLYKETIDE SYNTHASE 37"/>
    <property type="match status" value="1"/>
</dbReference>
<dbReference type="SMART" id="SM00827">
    <property type="entry name" value="PKS_AT"/>
    <property type="match status" value="1"/>
</dbReference>
<gene>
    <name evidence="3" type="ORF">CGOC_LOCUS6885</name>
</gene>
<dbReference type="InterPro" id="IPR016035">
    <property type="entry name" value="Acyl_Trfase/lysoPLipase"/>
</dbReference>
<protein>
    <recommendedName>
        <fullName evidence="2">Malonyl-CoA:ACP transacylase (MAT) domain-containing protein</fullName>
    </recommendedName>
</protein>
<feature type="domain" description="Malonyl-CoA:ACP transacylase (MAT)" evidence="2">
    <location>
        <begin position="11"/>
        <end position="275"/>
    </location>
</feature>
<accession>A0A3P6SEG2</accession>
<keyword evidence="1" id="KW-0808">Transferase</keyword>
<evidence type="ECO:0000313" key="4">
    <source>
        <dbReference type="Proteomes" id="UP000271889"/>
    </source>
</evidence>
<dbReference type="EMBL" id="UYRV01023061">
    <property type="protein sequence ID" value="VDK72956.1"/>
    <property type="molecule type" value="Genomic_DNA"/>
</dbReference>
<evidence type="ECO:0000313" key="3">
    <source>
        <dbReference type="EMBL" id="VDK72956.1"/>
    </source>
</evidence>
<keyword evidence="4" id="KW-1185">Reference proteome</keyword>
<dbReference type="InterPro" id="IPR014043">
    <property type="entry name" value="Acyl_transferase_dom"/>
</dbReference>
<dbReference type="Gene3D" id="3.40.366.10">
    <property type="entry name" value="Malonyl-Coenzyme A Acyl Carrier Protein, domain 2"/>
    <property type="match status" value="1"/>
</dbReference>
<dbReference type="Proteomes" id="UP000271889">
    <property type="component" value="Unassembled WGS sequence"/>
</dbReference>
<feature type="non-terminal residue" evidence="3">
    <location>
        <position position="294"/>
    </location>
</feature>
<dbReference type="SUPFAM" id="SSF52151">
    <property type="entry name" value="FabD/lysophospholipase-like"/>
    <property type="match status" value="1"/>
</dbReference>
<evidence type="ECO:0000259" key="2">
    <source>
        <dbReference type="SMART" id="SM00827"/>
    </source>
</evidence>
<dbReference type="PANTHER" id="PTHR45681">
    <property type="entry name" value="POLYKETIDE SYNTHASE 44-RELATED"/>
    <property type="match status" value="1"/>
</dbReference>
<dbReference type="Pfam" id="PF00698">
    <property type="entry name" value="Acyl_transf_1"/>
    <property type="match status" value="1"/>
</dbReference>
<reference evidence="3 4" key="1">
    <citation type="submission" date="2018-11" db="EMBL/GenBank/DDBJ databases">
        <authorList>
            <consortium name="Pathogen Informatics"/>
        </authorList>
    </citation>
    <scope>NUCLEOTIDE SEQUENCE [LARGE SCALE GENOMIC DNA]</scope>
</reference>
<dbReference type="OrthoDB" id="329835at2759"/>
<evidence type="ECO:0000256" key="1">
    <source>
        <dbReference type="ARBA" id="ARBA00022679"/>
    </source>
</evidence>
<dbReference type="InterPro" id="IPR050444">
    <property type="entry name" value="Polyketide_Synthase"/>
</dbReference>
<name>A0A3P6SEG2_CYLGO</name>
<organism evidence="3 4">
    <name type="scientific">Cylicostephanus goldi</name>
    <name type="common">Nematode worm</name>
    <dbReference type="NCBI Taxonomy" id="71465"/>
    <lineage>
        <taxon>Eukaryota</taxon>
        <taxon>Metazoa</taxon>
        <taxon>Ecdysozoa</taxon>
        <taxon>Nematoda</taxon>
        <taxon>Chromadorea</taxon>
        <taxon>Rhabditida</taxon>
        <taxon>Rhabditina</taxon>
        <taxon>Rhabditomorpha</taxon>
        <taxon>Strongyloidea</taxon>
        <taxon>Strongylidae</taxon>
        <taxon>Cylicostephanus</taxon>
    </lineage>
</organism>
<dbReference type="GO" id="GO:0016740">
    <property type="term" value="F:transferase activity"/>
    <property type="evidence" value="ECO:0007669"/>
    <property type="project" value="UniProtKB-KW"/>
</dbReference>